<evidence type="ECO:0000313" key="2">
    <source>
        <dbReference type="Proteomes" id="UP000807504"/>
    </source>
</evidence>
<dbReference type="Proteomes" id="UP000807504">
    <property type="component" value="Unassembled WGS sequence"/>
</dbReference>
<dbReference type="AlphaFoldDB" id="A0A8T0FTI6"/>
<gene>
    <name evidence="1" type="ORF">HNY73_003665</name>
</gene>
<sequence length="117" mass="13412">MQRNRLELQQSLSGEIIPTAGHREPIRELNKPSILKPWEYLRCRCHNGQFGVSDILIYTGHANRGGRLMFERYIIAGQGEVFADRVDRSFGGFRKFSGQLRQRLSLLGGCNFKVKCD</sequence>
<protein>
    <submittedName>
        <fullName evidence="1">Uncharacterized protein</fullName>
    </submittedName>
</protein>
<name>A0A8T0FTI6_ARGBR</name>
<reference evidence="1" key="1">
    <citation type="journal article" date="2020" name="bioRxiv">
        <title>Chromosome-level reference genome of the European wasp spider Argiope bruennichi: a resource for studies on range expansion and evolutionary adaptation.</title>
        <authorList>
            <person name="Sheffer M.M."/>
            <person name="Hoppe A."/>
            <person name="Krehenwinkel H."/>
            <person name="Uhl G."/>
            <person name="Kuss A.W."/>
            <person name="Jensen L."/>
            <person name="Jensen C."/>
            <person name="Gillespie R.G."/>
            <person name="Hoff K.J."/>
            <person name="Prost S."/>
        </authorList>
    </citation>
    <scope>NUCLEOTIDE SEQUENCE</scope>
</reference>
<evidence type="ECO:0000313" key="1">
    <source>
        <dbReference type="EMBL" id="KAF8792013.1"/>
    </source>
</evidence>
<organism evidence="1 2">
    <name type="scientific">Argiope bruennichi</name>
    <name type="common">Wasp spider</name>
    <name type="synonym">Aranea bruennichi</name>
    <dbReference type="NCBI Taxonomy" id="94029"/>
    <lineage>
        <taxon>Eukaryota</taxon>
        <taxon>Metazoa</taxon>
        <taxon>Ecdysozoa</taxon>
        <taxon>Arthropoda</taxon>
        <taxon>Chelicerata</taxon>
        <taxon>Arachnida</taxon>
        <taxon>Araneae</taxon>
        <taxon>Araneomorphae</taxon>
        <taxon>Entelegynae</taxon>
        <taxon>Araneoidea</taxon>
        <taxon>Araneidae</taxon>
        <taxon>Argiope</taxon>
    </lineage>
</organism>
<dbReference type="EMBL" id="JABXBU010000003">
    <property type="protein sequence ID" value="KAF8792013.1"/>
    <property type="molecule type" value="Genomic_DNA"/>
</dbReference>
<proteinExistence type="predicted"/>
<keyword evidence="2" id="KW-1185">Reference proteome</keyword>
<comment type="caution">
    <text evidence="1">The sequence shown here is derived from an EMBL/GenBank/DDBJ whole genome shotgun (WGS) entry which is preliminary data.</text>
</comment>
<reference evidence="1" key="2">
    <citation type="submission" date="2020-06" db="EMBL/GenBank/DDBJ databases">
        <authorList>
            <person name="Sheffer M."/>
        </authorList>
    </citation>
    <scope>NUCLEOTIDE SEQUENCE</scope>
</reference>
<accession>A0A8T0FTI6</accession>